<comment type="caution">
    <text evidence="2">The sequence shown here is derived from an EMBL/GenBank/DDBJ whole genome shotgun (WGS) entry which is preliminary data.</text>
</comment>
<dbReference type="InterPro" id="IPR000210">
    <property type="entry name" value="BTB/POZ_dom"/>
</dbReference>
<organism evidence="2 4">
    <name type="scientific">Rhizophagus clarus</name>
    <dbReference type="NCBI Taxonomy" id="94130"/>
    <lineage>
        <taxon>Eukaryota</taxon>
        <taxon>Fungi</taxon>
        <taxon>Fungi incertae sedis</taxon>
        <taxon>Mucoromycota</taxon>
        <taxon>Glomeromycotina</taxon>
        <taxon>Glomeromycetes</taxon>
        <taxon>Glomerales</taxon>
        <taxon>Glomeraceae</taxon>
        <taxon>Rhizophagus</taxon>
    </lineage>
</organism>
<accession>A0A2Z6R8R0</accession>
<dbReference type="Proteomes" id="UP000615446">
    <property type="component" value="Unassembled WGS sequence"/>
</dbReference>
<evidence type="ECO:0000313" key="2">
    <source>
        <dbReference type="EMBL" id="GBB93371.1"/>
    </source>
</evidence>
<dbReference type="PROSITE" id="PS50097">
    <property type="entry name" value="BTB"/>
    <property type="match status" value="1"/>
</dbReference>
<dbReference type="SMART" id="SM00225">
    <property type="entry name" value="BTB"/>
    <property type="match status" value="1"/>
</dbReference>
<dbReference type="PANTHER" id="PTHR24410:SF23">
    <property type="entry name" value="BTB DOMAIN-CONTAINING PROTEIN-RELATED"/>
    <property type="match status" value="1"/>
</dbReference>
<keyword evidence="4" id="KW-1185">Reference proteome</keyword>
<dbReference type="SUPFAM" id="SSF54695">
    <property type="entry name" value="POZ domain"/>
    <property type="match status" value="1"/>
</dbReference>
<dbReference type="AlphaFoldDB" id="A0A2Z6R8R0"/>
<dbReference type="InterPro" id="IPR051481">
    <property type="entry name" value="BTB-POZ/Galectin-3-binding"/>
</dbReference>
<dbReference type="EMBL" id="BLAL01000071">
    <property type="protein sequence ID" value="GES83617.1"/>
    <property type="molecule type" value="Genomic_DNA"/>
</dbReference>
<dbReference type="EMBL" id="BEXD01001290">
    <property type="protein sequence ID" value="GBB93371.1"/>
    <property type="molecule type" value="Genomic_DNA"/>
</dbReference>
<reference evidence="3" key="2">
    <citation type="submission" date="2019-10" db="EMBL/GenBank/DDBJ databases">
        <title>Conservation and host-specific expression of non-tandemly repeated heterogenous ribosome RNA gene in arbuscular mycorrhizal fungi.</title>
        <authorList>
            <person name="Maeda T."/>
            <person name="Kobayashi Y."/>
            <person name="Nakagawa T."/>
            <person name="Ezawa T."/>
            <person name="Yamaguchi K."/>
            <person name="Bino T."/>
            <person name="Nishimoto Y."/>
            <person name="Shigenobu S."/>
            <person name="Kawaguchi M."/>
        </authorList>
    </citation>
    <scope>NUCLEOTIDE SEQUENCE</scope>
    <source>
        <strain evidence="3">HR1</strain>
    </source>
</reference>
<name>A0A2Z6R8R0_9GLOM</name>
<dbReference type="OrthoDB" id="6359816at2759"/>
<dbReference type="InterPro" id="IPR043136">
    <property type="entry name" value="B30.2/SPRY_sf"/>
</dbReference>
<sequence>MTKGNSLEQDLRLLIDNEKYSDIEILCENEKKLHGSRAILAARSEVFDRLLYNGMKESQISFPKINASVMKIILEYIYTGSIKKESLNKNNIIEVFYAADHFQLPSLKEFIMSTIKNADYMENHSPELLSKIVELMPLSEDNILLNLLVDTVSIIPLDNVEFGRLSIIALRHLLSCTYKKNKPFVTPEYEVFRYSAILAAKQVSNDAYETIMEQLPTLEQIGDSEQVKNNSITDHQKIANELEPLTQFIDFSLIDGYILTDIIDPLEIIPSNIILNIYKQIAKSNGLYSSGIRGISMYKYKESNYVWDESACGSKLIIEDNGKVVHAPSGCGQQSVRAKMPLDYKGIFEWTVIIEKFCTDTWFGVCASENFSYEAWAGCQPTGWELGTCGEFSNSDKRSYYCLFFRKDNTKITVHLNTYKKTCAFSIDGTKYKEISVKNLPSNLYPVVSLRHPGRLRILPYQKV</sequence>
<dbReference type="PANTHER" id="PTHR24410">
    <property type="entry name" value="HL07962P-RELATED"/>
    <property type="match status" value="1"/>
</dbReference>
<proteinExistence type="predicted"/>
<evidence type="ECO:0000313" key="3">
    <source>
        <dbReference type="EMBL" id="GES83617.1"/>
    </source>
</evidence>
<feature type="domain" description="BTB" evidence="1">
    <location>
        <begin position="21"/>
        <end position="86"/>
    </location>
</feature>
<protein>
    <recommendedName>
        <fullName evidence="1">BTB domain-containing protein</fullName>
    </recommendedName>
</protein>
<evidence type="ECO:0000259" key="1">
    <source>
        <dbReference type="PROSITE" id="PS50097"/>
    </source>
</evidence>
<dbReference type="SUPFAM" id="SSF49899">
    <property type="entry name" value="Concanavalin A-like lectins/glucanases"/>
    <property type="match status" value="1"/>
</dbReference>
<reference evidence="2 4" key="1">
    <citation type="submission" date="2017-11" db="EMBL/GenBank/DDBJ databases">
        <title>The genome of Rhizophagus clarus HR1 reveals common genetic basis of auxotrophy among arbuscular mycorrhizal fungi.</title>
        <authorList>
            <person name="Kobayashi Y."/>
        </authorList>
    </citation>
    <scope>NUCLEOTIDE SEQUENCE [LARGE SCALE GENOMIC DNA]</scope>
    <source>
        <strain evidence="2 4">HR1</strain>
    </source>
</reference>
<dbReference type="InterPro" id="IPR013320">
    <property type="entry name" value="ConA-like_dom_sf"/>
</dbReference>
<dbReference type="Gene3D" id="3.30.710.10">
    <property type="entry name" value="Potassium Channel Kv1.1, Chain A"/>
    <property type="match status" value="1"/>
</dbReference>
<dbReference type="Pfam" id="PF00651">
    <property type="entry name" value="BTB"/>
    <property type="match status" value="1"/>
</dbReference>
<dbReference type="Proteomes" id="UP000247702">
    <property type="component" value="Unassembled WGS sequence"/>
</dbReference>
<dbReference type="InterPro" id="IPR011333">
    <property type="entry name" value="SKP1/BTB/POZ_sf"/>
</dbReference>
<gene>
    <name evidence="3" type="ORF">RCL2_001077300</name>
    <name evidence="2" type="ORF">RclHR1_21590001</name>
</gene>
<evidence type="ECO:0000313" key="4">
    <source>
        <dbReference type="Proteomes" id="UP000247702"/>
    </source>
</evidence>
<dbReference type="Gene3D" id="2.60.120.920">
    <property type="match status" value="1"/>
</dbReference>